<evidence type="ECO:0000313" key="5">
    <source>
        <dbReference type="Proteomes" id="UP000280228"/>
    </source>
</evidence>
<evidence type="ECO:0000259" key="1">
    <source>
        <dbReference type="Pfam" id="PF06114"/>
    </source>
</evidence>
<evidence type="ECO:0000313" key="4">
    <source>
        <dbReference type="Proteomes" id="UP000268436"/>
    </source>
</evidence>
<dbReference type="PANTHER" id="PTHR43236">
    <property type="entry name" value="ANTITOXIN HIGA1"/>
    <property type="match status" value="1"/>
</dbReference>
<reference evidence="4 5" key="1">
    <citation type="submission" date="2018-12" db="EMBL/GenBank/DDBJ databases">
        <title>Persistence of Moraxella catarrhalis in Chronic Obstructive Pulmonary Disease and Regulation of the Hag/MID Adhesin.</title>
        <authorList>
            <person name="Murphy T."/>
            <person name="Zhao X."/>
            <person name="Vyas G."/>
            <person name="Aluvathingal J."/>
            <person name="Nadendla S."/>
            <person name="Tallon L."/>
            <person name="Tettelin H."/>
        </authorList>
    </citation>
    <scope>NUCLEOTIDE SEQUENCE [LARGE SCALE GENOMIC DNA]</scope>
    <source>
        <strain evidence="3 4">173P27B1</strain>
        <strain evidence="2 5">46P58B1</strain>
    </source>
</reference>
<dbReference type="AlphaFoldDB" id="A0A3S9QGB7"/>
<dbReference type="InterPro" id="IPR010359">
    <property type="entry name" value="IrrE_HExxH"/>
</dbReference>
<name>A0A3S9QGB7_MORCA</name>
<dbReference type="Pfam" id="PF06114">
    <property type="entry name" value="Peptidase_M78"/>
    <property type="match status" value="1"/>
</dbReference>
<evidence type="ECO:0000313" key="3">
    <source>
        <dbReference type="EMBL" id="RUO17574.1"/>
    </source>
</evidence>
<evidence type="ECO:0000313" key="2">
    <source>
        <dbReference type="EMBL" id="AZQ93795.1"/>
    </source>
</evidence>
<keyword evidence="4" id="KW-1185">Reference proteome</keyword>
<protein>
    <recommendedName>
        <fullName evidence="1">IrrE N-terminal-like domain-containing protein</fullName>
    </recommendedName>
</protein>
<dbReference type="EMBL" id="RYER01000003">
    <property type="protein sequence ID" value="RUO17574.1"/>
    <property type="molecule type" value="Genomic_DNA"/>
</dbReference>
<sequence length="152" mass="17260">MARNILSTYWDRQLPIKPEDIAEALGVTVILDSDMEDTTSGSYSLDGDQPVIRVNANQHSNRQRFTLAHELGHHVLLHGEREDSPVTLFRQEGTTSNLEIEANAFAAELLMPKGVIDYVVENATKPTIQYMAEQFWVSEQAMIYRLRNTGWL</sequence>
<proteinExistence type="predicted"/>
<dbReference type="EMBL" id="CP034662">
    <property type="protein sequence ID" value="AZQ93795.1"/>
    <property type="molecule type" value="Genomic_DNA"/>
</dbReference>
<organism evidence="2 5">
    <name type="scientific">Moraxella catarrhalis</name>
    <name type="common">Branhamella catarrhalis</name>
    <dbReference type="NCBI Taxonomy" id="480"/>
    <lineage>
        <taxon>Bacteria</taxon>
        <taxon>Pseudomonadati</taxon>
        <taxon>Pseudomonadota</taxon>
        <taxon>Gammaproteobacteria</taxon>
        <taxon>Moraxellales</taxon>
        <taxon>Moraxellaceae</taxon>
        <taxon>Moraxella</taxon>
    </lineage>
</organism>
<dbReference type="RefSeq" id="WP_227506478.1">
    <property type="nucleotide sequence ID" value="NZ_JVRZ01000033.1"/>
</dbReference>
<dbReference type="Proteomes" id="UP000268436">
    <property type="component" value="Unassembled WGS sequence"/>
</dbReference>
<feature type="domain" description="IrrE N-terminal-like" evidence="1">
    <location>
        <begin position="22"/>
        <end position="146"/>
    </location>
</feature>
<dbReference type="PANTHER" id="PTHR43236:SF2">
    <property type="entry name" value="BLL0069 PROTEIN"/>
    <property type="match status" value="1"/>
</dbReference>
<dbReference type="Proteomes" id="UP000280228">
    <property type="component" value="Chromosome"/>
</dbReference>
<accession>A0A3S9QGB7</accession>
<dbReference type="InterPro" id="IPR052345">
    <property type="entry name" value="Rad_response_metalloprotease"/>
</dbReference>
<gene>
    <name evidence="2" type="ORF">EJK53_0906</name>
    <name evidence="3" type="ORF">EJK54_1089</name>
</gene>
<dbReference type="Gene3D" id="1.10.10.2910">
    <property type="match status" value="1"/>
</dbReference>